<proteinExistence type="predicted"/>
<accession>A0AA85J406</accession>
<evidence type="ECO:0000313" key="1">
    <source>
        <dbReference type="Proteomes" id="UP000050795"/>
    </source>
</evidence>
<reference evidence="2" key="2">
    <citation type="submission" date="2023-11" db="UniProtKB">
        <authorList>
            <consortium name="WormBaseParasite"/>
        </authorList>
    </citation>
    <scope>IDENTIFICATION</scope>
</reference>
<sequence>PNAYSLPPPSTQSDIVTAPKYTMAGRQDGFIITKNPGPADYSVGSPDVYMTGAPKYTMGVAIPDRKYADYPGPLTYRPESCQSHLPNIPKFTMGIKHSPYKGEFAIKYNDEF</sequence>
<protein>
    <submittedName>
        <fullName evidence="2">Uncharacterized protein</fullName>
    </submittedName>
</protein>
<dbReference type="AlphaFoldDB" id="A0AA85J406"/>
<reference evidence="1" key="1">
    <citation type="submission" date="2022-06" db="EMBL/GenBank/DDBJ databases">
        <authorList>
            <person name="Berger JAMES D."/>
            <person name="Berger JAMES D."/>
        </authorList>
    </citation>
    <scope>NUCLEOTIDE SEQUENCE [LARGE SCALE GENOMIC DNA]</scope>
</reference>
<dbReference type="Proteomes" id="UP000050795">
    <property type="component" value="Unassembled WGS sequence"/>
</dbReference>
<keyword evidence="1" id="KW-1185">Reference proteome</keyword>
<organism evidence="1 2">
    <name type="scientific">Trichobilharzia regenti</name>
    <name type="common">Nasal bird schistosome</name>
    <dbReference type="NCBI Taxonomy" id="157069"/>
    <lineage>
        <taxon>Eukaryota</taxon>
        <taxon>Metazoa</taxon>
        <taxon>Spiralia</taxon>
        <taxon>Lophotrochozoa</taxon>
        <taxon>Platyhelminthes</taxon>
        <taxon>Trematoda</taxon>
        <taxon>Digenea</taxon>
        <taxon>Strigeidida</taxon>
        <taxon>Schistosomatoidea</taxon>
        <taxon>Schistosomatidae</taxon>
        <taxon>Trichobilharzia</taxon>
    </lineage>
</organism>
<name>A0AA85J406_TRIRE</name>
<evidence type="ECO:0000313" key="2">
    <source>
        <dbReference type="WBParaSite" id="TREG1_139180.1"/>
    </source>
</evidence>
<dbReference type="WBParaSite" id="TREG1_139180.1">
    <property type="protein sequence ID" value="TREG1_139180.1"/>
    <property type="gene ID" value="TREG1_139180"/>
</dbReference>
<dbReference type="Pfam" id="PF07004">
    <property type="entry name" value="SHIPPO-rpt"/>
    <property type="match status" value="3"/>
</dbReference>
<dbReference type="InterPro" id="IPR010736">
    <property type="entry name" value="SHIPPO-rpt"/>
</dbReference>